<proteinExistence type="predicted"/>
<dbReference type="Pfam" id="PF14114">
    <property type="entry name" value="DUF4286"/>
    <property type="match status" value="1"/>
</dbReference>
<name>A0A0H4PF24_9BACT</name>
<gene>
    <name evidence="1" type="ORF">CA2015_1981</name>
</gene>
<evidence type="ECO:0008006" key="3">
    <source>
        <dbReference type="Google" id="ProtNLM"/>
    </source>
</evidence>
<dbReference type="EMBL" id="CP012040">
    <property type="protein sequence ID" value="AKP51408.1"/>
    <property type="molecule type" value="Genomic_DNA"/>
</dbReference>
<organism evidence="1 2">
    <name type="scientific">Cyclobacterium amurskyense</name>
    <dbReference type="NCBI Taxonomy" id="320787"/>
    <lineage>
        <taxon>Bacteria</taxon>
        <taxon>Pseudomonadati</taxon>
        <taxon>Bacteroidota</taxon>
        <taxon>Cytophagia</taxon>
        <taxon>Cytophagales</taxon>
        <taxon>Cyclobacteriaceae</taxon>
        <taxon>Cyclobacterium</taxon>
    </lineage>
</organism>
<dbReference type="PATRIC" id="fig|320787.5.peg.2187"/>
<dbReference type="InterPro" id="IPR025563">
    <property type="entry name" value="DUF4286"/>
</dbReference>
<dbReference type="KEGG" id="camu:CA2015_1981"/>
<dbReference type="RefSeq" id="WP_048641743.1">
    <property type="nucleotide sequence ID" value="NZ_CAXBGM010000032.1"/>
</dbReference>
<dbReference type="OrthoDB" id="1121837at2"/>
<evidence type="ECO:0000313" key="1">
    <source>
        <dbReference type="EMBL" id="AKP51408.1"/>
    </source>
</evidence>
<keyword evidence="2" id="KW-1185">Reference proteome</keyword>
<protein>
    <recommendedName>
        <fullName evidence="3">DUF4286 domain-containing protein</fullName>
    </recommendedName>
</protein>
<dbReference type="Proteomes" id="UP000036520">
    <property type="component" value="Chromosome"/>
</dbReference>
<reference evidence="1 2" key="1">
    <citation type="submission" date="2015-07" db="EMBL/GenBank/DDBJ databases">
        <authorList>
            <person name="Kim K.M."/>
        </authorList>
    </citation>
    <scope>NUCLEOTIDE SEQUENCE [LARGE SCALE GENOMIC DNA]</scope>
    <source>
        <strain evidence="1 2">KCTC 12363</strain>
    </source>
</reference>
<sequence>MVLYNITINIDNDREEEFIDWMKQEYLSRIMQTGLFYEKRFFRLLHDDGSGGVNFSAQFLAESMEDLEFFQAKYAPLLSEIIKEKFGSQFVSFRSVLESVD</sequence>
<evidence type="ECO:0000313" key="2">
    <source>
        <dbReference type="Proteomes" id="UP000036520"/>
    </source>
</evidence>
<dbReference type="AlphaFoldDB" id="A0A0H4PF24"/>
<dbReference type="STRING" id="320787.CA2015_1981"/>
<accession>A0A0H4PF24</accession>